<reference evidence="2 3" key="1">
    <citation type="submission" date="2020-11" db="EMBL/GenBank/DDBJ databases">
        <title>Kefir isolates.</title>
        <authorList>
            <person name="Marcisauskas S."/>
            <person name="Kim Y."/>
            <person name="Blasche S."/>
        </authorList>
    </citation>
    <scope>NUCLEOTIDE SEQUENCE [LARGE SCALE GENOMIC DNA]</scope>
    <source>
        <strain evidence="2 3">KR</strain>
    </source>
</reference>
<comment type="caution">
    <text evidence="2">The sequence shown here is derived from an EMBL/GenBank/DDBJ whole genome shotgun (WGS) entry which is preliminary data.</text>
</comment>
<dbReference type="InterPro" id="IPR013901">
    <property type="entry name" value="Anthrone_oxy"/>
</dbReference>
<dbReference type="Pfam" id="PF08592">
    <property type="entry name" value="Anthrone_oxy"/>
    <property type="match status" value="1"/>
</dbReference>
<dbReference type="OrthoDB" id="10533538at2759"/>
<dbReference type="Proteomes" id="UP000777482">
    <property type="component" value="Unassembled WGS sequence"/>
</dbReference>
<evidence type="ECO:0000313" key="3">
    <source>
        <dbReference type="Proteomes" id="UP000777482"/>
    </source>
</evidence>
<evidence type="ECO:0000256" key="1">
    <source>
        <dbReference type="SAM" id="Phobius"/>
    </source>
</evidence>
<accession>A0A9P6W781</accession>
<keyword evidence="3" id="KW-1185">Reference proteome</keyword>
<feature type="transmembrane region" description="Helical" evidence="1">
    <location>
        <begin position="12"/>
        <end position="33"/>
    </location>
</feature>
<feature type="transmembrane region" description="Helical" evidence="1">
    <location>
        <begin position="97"/>
        <end position="122"/>
    </location>
</feature>
<gene>
    <name evidence="2" type="ORF">C6P46_001245</name>
</gene>
<evidence type="ECO:0000313" key="2">
    <source>
        <dbReference type="EMBL" id="KAG0664649.1"/>
    </source>
</evidence>
<keyword evidence="1" id="KW-0472">Membrane</keyword>
<protein>
    <submittedName>
        <fullName evidence="2">Uncharacterized protein</fullName>
    </submittedName>
</protein>
<proteinExistence type="predicted"/>
<keyword evidence="1" id="KW-0812">Transmembrane</keyword>
<keyword evidence="1" id="KW-1133">Transmembrane helix</keyword>
<organism evidence="2 3">
    <name type="scientific">Rhodotorula mucilaginosa</name>
    <name type="common">Yeast</name>
    <name type="synonym">Rhodotorula rubra</name>
    <dbReference type="NCBI Taxonomy" id="5537"/>
    <lineage>
        <taxon>Eukaryota</taxon>
        <taxon>Fungi</taxon>
        <taxon>Dikarya</taxon>
        <taxon>Basidiomycota</taxon>
        <taxon>Pucciniomycotina</taxon>
        <taxon>Microbotryomycetes</taxon>
        <taxon>Sporidiobolales</taxon>
        <taxon>Sporidiobolaceae</taxon>
        <taxon>Rhodotorula</taxon>
    </lineage>
</organism>
<dbReference type="EMBL" id="PUHQ01000013">
    <property type="protein sequence ID" value="KAG0664649.1"/>
    <property type="molecule type" value="Genomic_DNA"/>
</dbReference>
<name>A0A9P6W781_RHOMI</name>
<sequence length="157" mass="16694">MASYDSTALLAVRSTATIGLGIATGVMLSYPLVSWPSMYSPTSPHDIKGRLDLFWNFYSHGADVMKAVLPSMSALLAYASLLKLAPERALCSRERFFGVQAVLAIAAASAIASVPLTFAVIMPVNMRLKAIKDAKAKGTGVEGKFFLLARPVADNPS</sequence>
<dbReference type="AlphaFoldDB" id="A0A9P6W781"/>